<dbReference type="AlphaFoldDB" id="A0AAU8IG84"/>
<proteinExistence type="predicted"/>
<protein>
    <submittedName>
        <fullName evidence="2">Uncharacterized protein</fullName>
    </submittedName>
</protein>
<accession>A0AAU8IG84</accession>
<feature type="transmembrane region" description="Helical" evidence="1">
    <location>
        <begin position="12"/>
        <end position="32"/>
    </location>
</feature>
<feature type="transmembrane region" description="Helical" evidence="1">
    <location>
        <begin position="38"/>
        <end position="61"/>
    </location>
</feature>
<keyword evidence="1" id="KW-1133">Transmembrane helix</keyword>
<organism evidence="2">
    <name type="scientific">Sporolactobacillus sp. Y61</name>
    <dbReference type="NCBI Taxonomy" id="3160863"/>
    <lineage>
        <taxon>Bacteria</taxon>
        <taxon>Bacillati</taxon>
        <taxon>Bacillota</taxon>
        <taxon>Bacilli</taxon>
        <taxon>Bacillales</taxon>
        <taxon>Sporolactobacillaceae</taxon>
        <taxon>Sporolactobacillus</taxon>
    </lineage>
</organism>
<gene>
    <name evidence="2" type="ORF">ABNN70_15425</name>
</gene>
<keyword evidence="1" id="KW-0812">Transmembrane</keyword>
<name>A0AAU8IG84_9BACL</name>
<dbReference type="RefSeq" id="WP_353948306.1">
    <property type="nucleotide sequence ID" value="NZ_CP159510.1"/>
</dbReference>
<sequence>MIFRSKADNFFVAIISITILNIGAVTLLPVFIDKNASAAVITIMFALFIVSAGIIVWTAFFI</sequence>
<dbReference type="EMBL" id="CP159510">
    <property type="protein sequence ID" value="XCJ16970.1"/>
    <property type="molecule type" value="Genomic_DNA"/>
</dbReference>
<evidence type="ECO:0000256" key="1">
    <source>
        <dbReference type="SAM" id="Phobius"/>
    </source>
</evidence>
<keyword evidence="1" id="KW-0472">Membrane</keyword>
<reference evidence="2" key="1">
    <citation type="submission" date="2024-06" db="EMBL/GenBank/DDBJ databases">
        <authorList>
            <person name="Fan A."/>
            <person name="Zhang F.Y."/>
            <person name="Zhang L."/>
        </authorList>
    </citation>
    <scope>NUCLEOTIDE SEQUENCE</scope>
    <source>
        <strain evidence="2">Y61</strain>
    </source>
</reference>
<evidence type="ECO:0000313" key="2">
    <source>
        <dbReference type="EMBL" id="XCJ16970.1"/>
    </source>
</evidence>